<accession>A0A2G1XNJ9</accession>
<dbReference type="OrthoDB" id="4523591at2"/>
<protein>
    <submittedName>
        <fullName evidence="2">Uncharacterized protein</fullName>
    </submittedName>
</protein>
<dbReference type="EMBL" id="NHZO01000072">
    <property type="protein sequence ID" value="PHQ52822.1"/>
    <property type="molecule type" value="Genomic_DNA"/>
</dbReference>
<sequence>MARISAAAGRERVGKRRATYSASAHTARERAEPPRGIHGLLARTRYLRSAAPKAGRDARLDLYERGMTVAVKDRIHVVRYDTTAVFQEIVPCQDEAGRVATAYTLTDVHGERVVLGGRPERGGAPAWGSEIQRAVAQAQLPRALDALDEGRRLVFGDIWLSGEEIGSGEVAARWPLVRRTEIRNGLVEVVIAGTSHGFACAVSEVPNLFVFWTLVERFRPGSGRP</sequence>
<evidence type="ECO:0000313" key="3">
    <source>
        <dbReference type="Proteomes" id="UP000222531"/>
    </source>
</evidence>
<dbReference type="Pfam" id="PF20226">
    <property type="entry name" value="DUF6585"/>
    <property type="match status" value="1"/>
</dbReference>
<evidence type="ECO:0000313" key="2">
    <source>
        <dbReference type="EMBL" id="PHQ52822.1"/>
    </source>
</evidence>
<feature type="region of interest" description="Disordered" evidence="1">
    <location>
        <begin position="1"/>
        <end position="34"/>
    </location>
</feature>
<organism evidence="2 3">
    <name type="scientific">Streptomyces cinnamoneus</name>
    <name type="common">Streptoverticillium cinnamoneum</name>
    <dbReference type="NCBI Taxonomy" id="53446"/>
    <lineage>
        <taxon>Bacteria</taxon>
        <taxon>Bacillati</taxon>
        <taxon>Actinomycetota</taxon>
        <taxon>Actinomycetes</taxon>
        <taxon>Kitasatosporales</taxon>
        <taxon>Streptomycetaceae</taxon>
        <taxon>Streptomyces</taxon>
        <taxon>Streptomyces cinnamoneus group</taxon>
    </lineage>
</organism>
<reference evidence="2 3" key="1">
    <citation type="journal article" date="2017" name="Biochemistry">
        <title>Identification of the Biosynthetic Pathway for the Antibiotic Bicyclomycin.</title>
        <authorList>
            <person name="Patteson J."/>
            <person name="Cai W."/>
            <person name="Johnson R.A."/>
            <person name="Santa Maria K."/>
            <person name="Li B."/>
        </authorList>
    </citation>
    <scope>NUCLEOTIDE SEQUENCE [LARGE SCALE GENOMIC DNA]</scope>
    <source>
        <strain evidence="2 3">ATCC 21532</strain>
    </source>
</reference>
<keyword evidence="3" id="KW-1185">Reference proteome</keyword>
<name>A0A2G1XNJ9_STRCJ</name>
<evidence type="ECO:0000256" key="1">
    <source>
        <dbReference type="SAM" id="MobiDB-lite"/>
    </source>
</evidence>
<gene>
    <name evidence="2" type="ORF">BLA24_05640</name>
</gene>
<dbReference type="Proteomes" id="UP000222531">
    <property type="component" value="Unassembled WGS sequence"/>
</dbReference>
<dbReference type="InterPro" id="IPR046492">
    <property type="entry name" value="DUF6585"/>
</dbReference>
<proteinExistence type="predicted"/>
<dbReference type="AlphaFoldDB" id="A0A2G1XNJ9"/>
<comment type="caution">
    <text evidence="2">The sequence shown here is derived from an EMBL/GenBank/DDBJ whole genome shotgun (WGS) entry which is preliminary data.</text>
</comment>